<dbReference type="EMBL" id="CM041552">
    <property type="protein sequence ID" value="KAI3354570.1"/>
    <property type="molecule type" value="Genomic_DNA"/>
</dbReference>
<evidence type="ECO:0000313" key="2">
    <source>
        <dbReference type="Proteomes" id="UP000831701"/>
    </source>
</evidence>
<organism evidence="1 2">
    <name type="scientific">Scortum barcoo</name>
    <name type="common">barcoo grunter</name>
    <dbReference type="NCBI Taxonomy" id="214431"/>
    <lineage>
        <taxon>Eukaryota</taxon>
        <taxon>Metazoa</taxon>
        <taxon>Chordata</taxon>
        <taxon>Craniata</taxon>
        <taxon>Vertebrata</taxon>
        <taxon>Euteleostomi</taxon>
        <taxon>Actinopterygii</taxon>
        <taxon>Neopterygii</taxon>
        <taxon>Teleostei</taxon>
        <taxon>Neoteleostei</taxon>
        <taxon>Acanthomorphata</taxon>
        <taxon>Eupercaria</taxon>
        <taxon>Centrarchiformes</taxon>
        <taxon>Terapontoidei</taxon>
        <taxon>Terapontidae</taxon>
        <taxon>Scortum</taxon>
    </lineage>
</organism>
<name>A0ACB8VGQ1_9TELE</name>
<protein>
    <submittedName>
        <fullName evidence="1">Uncharacterized protein</fullName>
    </submittedName>
</protein>
<evidence type="ECO:0000313" key="1">
    <source>
        <dbReference type="EMBL" id="KAI3354570.1"/>
    </source>
</evidence>
<reference evidence="1" key="1">
    <citation type="submission" date="2022-04" db="EMBL/GenBank/DDBJ databases">
        <title>Jade perch genome.</title>
        <authorList>
            <person name="Chao B."/>
        </authorList>
    </citation>
    <scope>NUCLEOTIDE SEQUENCE</scope>
    <source>
        <strain evidence="1">CB-2022</strain>
    </source>
</reference>
<sequence length="109" mass="12123">MKTITGCSSKRGAPIEGDVGRANQLNQFFNSLLYREKTGVEDAIIFLLHRSLSHLDRGSGAVRITFLDFSSAFNTIQPLLLRDKLTEMGVESHLVAWITDYMTGRSSVC</sequence>
<proteinExistence type="predicted"/>
<keyword evidence="2" id="KW-1185">Reference proteome</keyword>
<gene>
    <name evidence="1" type="ORF">L3Q82_019074</name>
</gene>
<comment type="caution">
    <text evidence="1">The sequence shown here is derived from an EMBL/GenBank/DDBJ whole genome shotgun (WGS) entry which is preliminary data.</text>
</comment>
<accession>A0ACB8VGQ1</accession>
<dbReference type="Proteomes" id="UP000831701">
    <property type="component" value="Chromosome 22"/>
</dbReference>